<evidence type="ECO:0000313" key="1">
    <source>
        <dbReference type="EMBL" id="KAF7807560.1"/>
    </source>
</evidence>
<reference evidence="1" key="1">
    <citation type="submission" date="2020-09" db="EMBL/GenBank/DDBJ databases">
        <title>Genome-Enabled Discovery of Anthraquinone Biosynthesis in Senna tora.</title>
        <authorList>
            <person name="Kang S.-H."/>
            <person name="Pandey R.P."/>
            <person name="Lee C.-M."/>
            <person name="Sim J.-S."/>
            <person name="Jeong J.-T."/>
            <person name="Choi B.-S."/>
            <person name="Jung M."/>
            <person name="Ginzburg D."/>
            <person name="Zhao K."/>
            <person name="Won S.Y."/>
            <person name="Oh T.-J."/>
            <person name="Yu Y."/>
            <person name="Kim N.-H."/>
            <person name="Lee O.R."/>
            <person name="Lee T.-H."/>
            <person name="Bashyal P."/>
            <person name="Kim T.-S."/>
            <person name="Lee W.-H."/>
            <person name="Kawkins C."/>
            <person name="Kim C.-K."/>
            <person name="Kim J.S."/>
            <person name="Ahn B.O."/>
            <person name="Rhee S.Y."/>
            <person name="Sohng J.K."/>
        </authorList>
    </citation>
    <scope>NUCLEOTIDE SEQUENCE</scope>
    <source>
        <tissue evidence="1">Leaf</tissue>
    </source>
</reference>
<keyword evidence="2" id="KW-1185">Reference proteome</keyword>
<proteinExistence type="predicted"/>
<name>A0A834W330_9FABA</name>
<dbReference type="AlphaFoldDB" id="A0A834W330"/>
<gene>
    <name evidence="1" type="ORF">G2W53_039721</name>
</gene>
<protein>
    <submittedName>
        <fullName evidence="1">Uncharacterized protein</fullName>
    </submittedName>
</protein>
<organism evidence="1 2">
    <name type="scientific">Senna tora</name>
    <dbReference type="NCBI Taxonomy" id="362788"/>
    <lineage>
        <taxon>Eukaryota</taxon>
        <taxon>Viridiplantae</taxon>
        <taxon>Streptophyta</taxon>
        <taxon>Embryophyta</taxon>
        <taxon>Tracheophyta</taxon>
        <taxon>Spermatophyta</taxon>
        <taxon>Magnoliopsida</taxon>
        <taxon>eudicotyledons</taxon>
        <taxon>Gunneridae</taxon>
        <taxon>Pentapetalae</taxon>
        <taxon>rosids</taxon>
        <taxon>fabids</taxon>
        <taxon>Fabales</taxon>
        <taxon>Fabaceae</taxon>
        <taxon>Caesalpinioideae</taxon>
        <taxon>Cassia clade</taxon>
        <taxon>Senna</taxon>
    </lineage>
</organism>
<dbReference type="Proteomes" id="UP000634136">
    <property type="component" value="Unassembled WGS sequence"/>
</dbReference>
<evidence type="ECO:0000313" key="2">
    <source>
        <dbReference type="Proteomes" id="UP000634136"/>
    </source>
</evidence>
<sequence length="94" mass="9808">MAEEEVPHWATCPVLGLPVEVELKLAAVSAQTDLIALLLSVSATPMVPNTTGRQLLGLTMKKSVVSTYPTGSVGSSCSSSLSELPIFDTLQPVP</sequence>
<accession>A0A834W330</accession>
<comment type="caution">
    <text evidence="1">The sequence shown here is derived from an EMBL/GenBank/DDBJ whole genome shotgun (WGS) entry which is preliminary data.</text>
</comment>
<dbReference type="EMBL" id="JAAIUW010000012">
    <property type="protein sequence ID" value="KAF7807560.1"/>
    <property type="molecule type" value="Genomic_DNA"/>
</dbReference>